<dbReference type="EMBL" id="CP001463">
    <property type="protein sequence ID" value="ACS90055.1"/>
    <property type="molecule type" value="Genomic_DNA"/>
</dbReference>
<keyword evidence="1" id="KW-1133">Transmembrane helix</keyword>
<feature type="transmembrane region" description="Helical" evidence="1">
    <location>
        <begin position="31"/>
        <end position="54"/>
    </location>
</feature>
<keyword evidence="3" id="KW-1185">Reference proteome</keyword>
<dbReference type="GeneID" id="58787065"/>
<dbReference type="RefSeq" id="WP_015849274.1">
    <property type="nucleotide sequence ID" value="NC_012883.1"/>
</dbReference>
<proteinExistence type="predicted"/>
<protein>
    <submittedName>
        <fullName evidence="2">Uncharacterized protein</fullName>
    </submittedName>
</protein>
<name>C6A360_THESM</name>
<evidence type="ECO:0000313" key="2">
    <source>
        <dbReference type="EMBL" id="ACS90055.1"/>
    </source>
</evidence>
<gene>
    <name evidence="2" type="ordered locus">TSIB_0998</name>
</gene>
<sequence length="55" mass="6110">MMLLVTYIIILLGILLTLFGALKRKETYGKVLLGVGITITILGICFIYVITLPLR</sequence>
<accession>C6A360</accession>
<reference evidence="2 3" key="1">
    <citation type="journal article" date="2009" name="Appl. Environ. Microbiol.">
        <title>Metabolic versatility and indigenous origin of the archaeon Thermococcus sibiricus, isolated from a siberian oil reservoir, as revealed by genome analysis.</title>
        <authorList>
            <person name="Mardanov A.V."/>
            <person name="Ravin N.V."/>
            <person name="Svetlitchnyi V.A."/>
            <person name="Beletsky A.V."/>
            <person name="Miroshnichenko M.L."/>
            <person name="Bonch-Osmolovskaya E.A."/>
            <person name="Skryabin K.G."/>
        </authorList>
    </citation>
    <scope>NUCLEOTIDE SEQUENCE [LARGE SCALE GENOMIC DNA]</scope>
    <source>
        <strain evidence="3">DSM 12597 / MM 739</strain>
    </source>
</reference>
<dbReference type="STRING" id="604354.TSIB_0998"/>
<evidence type="ECO:0000256" key="1">
    <source>
        <dbReference type="SAM" id="Phobius"/>
    </source>
</evidence>
<keyword evidence="1" id="KW-0472">Membrane</keyword>
<dbReference type="HOGENOM" id="CLU_3021176_0_0_2"/>
<dbReference type="AlphaFoldDB" id="C6A360"/>
<keyword evidence="1" id="KW-0812">Transmembrane</keyword>
<dbReference type="KEGG" id="tsi:TSIB_0998"/>
<organism evidence="2 3">
    <name type="scientific">Thermococcus sibiricus (strain DSM 12597 / MM 739)</name>
    <dbReference type="NCBI Taxonomy" id="604354"/>
    <lineage>
        <taxon>Archaea</taxon>
        <taxon>Methanobacteriati</taxon>
        <taxon>Methanobacteriota</taxon>
        <taxon>Thermococci</taxon>
        <taxon>Thermococcales</taxon>
        <taxon>Thermococcaceae</taxon>
        <taxon>Thermococcus</taxon>
    </lineage>
</organism>
<dbReference type="Proteomes" id="UP000009079">
    <property type="component" value="Chromosome"/>
</dbReference>
<evidence type="ECO:0000313" key="3">
    <source>
        <dbReference type="Proteomes" id="UP000009079"/>
    </source>
</evidence>